<dbReference type="RefSeq" id="XP_010437049.2">
    <property type="nucleotide sequence ID" value="XM_010438747.2"/>
</dbReference>
<feature type="compositionally biased region" description="Polar residues" evidence="1">
    <location>
        <begin position="168"/>
        <end position="177"/>
    </location>
</feature>
<feature type="compositionally biased region" description="Basic and acidic residues" evidence="1">
    <location>
        <begin position="178"/>
        <end position="197"/>
    </location>
</feature>
<evidence type="ECO:0000256" key="1">
    <source>
        <dbReference type="SAM" id="MobiDB-lite"/>
    </source>
</evidence>
<proteinExistence type="predicted"/>
<evidence type="ECO:0000313" key="2">
    <source>
        <dbReference type="Proteomes" id="UP000694864"/>
    </source>
</evidence>
<dbReference type="Proteomes" id="UP000694864">
    <property type="component" value="Chromosome 11"/>
</dbReference>
<feature type="region of interest" description="Disordered" evidence="1">
    <location>
        <begin position="161"/>
        <end position="197"/>
    </location>
</feature>
<sequence length="218" mass="24264">MFLQYITRTGNSKRELINRKGYMGNCALKPKVLSETGAPAPEELKDSLLEYHKIDAAKSLSNLFLQDKAEKKTKDGEKITFENVPVAEDLKTALAEEKSRTKETKSPATIETTYPVAETKYPVAETKYPVTENKTPADEKITPENIPVTEDLKTVLEEVANPLETESKSTVTETNASVDDHKTKNEEPAREEKVIDVVVVKETETEAKAEEVGREAAH</sequence>
<name>A0ABM0U7B5_CAMSA</name>
<protein>
    <submittedName>
        <fullName evidence="3">Uncharacterized protein LOC104720851</fullName>
    </submittedName>
</protein>
<dbReference type="GeneID" id="104720851"/>
<gene>
    <name evidence="3" type="primary">LOC104720851</name>
</gene>
<reference evidence="2" key="1">
    <citation type="journal article" date="2014" name="Nat. Commun.">
        <title>The emerging biofuel crop Camelina sativa retains a highly undifferentiated hexaploid genome structure.</title>
        <authorList>
            <person name="Kagale S."/>
            <person name="Koh C."/>
            <person name="Nixon J."/>
            <person name="Bollina V."/>
            <person name="Clarke W.E."/>
            <person name="Tuteja R."/>
            <person name="Spillane C."/>
            <person name="Robinson S.J."/>
            <person name="Links M.G."/>
            <person name="Clarke C."/>
            <person name="Higgins E.E."/>
            <person name="Huebert T."/>
            <person name="Sharpe A.G."/>
            <person name="Parkin I.A."/>
        </authorList>
    </citation>
    <scope>NUCLEOTIDE SEQUENCE [LARGE SCALE GENOMIC DNA]</scope>
    <source>
        <strain evidence="2">cv. DH55</strain>
    </source>
</reference>
<accession>A0ABM0U7B5</accession>
<keyword evidence="2" id="KW-1185">Reference proteome</keyword>
<evidence type="ECO:0000313" key="3">
    <source>
        <dbReference type="RefSeq" id="XP_010437049.2"/>
    </source>
</evidence>
<reference evidence="3" key="2">
    <citation type="submission" date="2025-08" db="UniProtKB">
        <authorList>
            <consortium name="RefSeq"/>
        </authorList>
    </citation>
    <scope>IDENTIFICATION</scope>
    <source>
        <tissue evidence="3">Leaf</tissue>
    </source>
</reference>
<organism evidence="2 3">
    <name type="scientific">Camelina sativa</name>
    <name type="common">False flax</name>
    <name type="synonym">Myagrum sativum</name>
    <dbReference type="NCBI Taxonomy" id="90675"/>
    <lineage>
        <taxon>Eukaryota</taxon>
        <taxon>Viridiplantae</taxon>
        <taxon>Streptophyta</taxon>
        <taxon>Embryophyta</taxon>
        <taxon>Tracheophyta</taxon>
        <taxon>Spermatophyta</taxon>
        <taxon>Magnoliopsida</taxon>
        <taxon>eudicotyledons</taxon>
        <taxon>Gunneridae</taxon>
        <taxon>Pentapetalae</taxon>
        <taxon>rosids</taxon>
        <taxon>malvids</taxon>
        <taxon>Brassicales</taxon>
        <taxon>Brassicaceae</taxon>
        <taxon>Camelineae</taxon>
        <taxon>Camelina</taxon>
    </lineage>
</organism>
<feature type="region of interest" description="Disordered" evidence="1">
    <location>
        <begin position="127"/>
        <end position="149"/>
    </location>
</feature>